<accession>A0A8K1LCE6</accession>
<keyword evidence="2" id="KW-1185">Reference proteome</keyword>
<gene>
    <name evidence="1" type="ORF">HGM15179_018259</name>
</gene>
<dbReference type="AlphaFoldDB" id="A0A8K1LCE6"/>
<proteinExistence type="predicted"/>
<reference evidence="1" key="1">
    <citation type="submission" date="2019-04" db="EMBL/GenBank/DDBJ databases">
        <title>Genome assembly of Zosterops borbonicus 15179.</title>
        <authorList>
            <person name="Leroy T."/>
            <person name="Anselmetti Y."/>
            <person name="Tilak M.-K."/>
            <person name="Nabholz B."/>
        </authorList>
    </citation>
    <scope>NUCLEOTIDE SEQUENCE</scope>
    <source>
        <strain evidence="1">HGM_15179</strain>
        <tissue evidence="1">Muscle</tissue>
    </source>
</reference>
<dbReference type="OrthoDB" id="9950135at2759"/>
<sequence>MIPQVIREEMQQTDGPMIEVWTLPWTLCPRLSIAVKCAVINQAKGVKPLWYGGRWSKYKYGEAWQINYITLPQIHQGKRCVLTMVETTNRWLETFPVPHVIVQSIILGLEKQVLW</sequence>
<comment type="caution">
    <text evidence="1">The sequence shown here is derived from an EMBL/GenBank/DDBJ whole genome shotgun (WGS) entry which is preliminary data.</text>
</comment>
<organism evidence="1 2">
    <name type="scientific">Zosterops borbonicus</name>
    <dbReference type="NCBI Taxonomy" id="364589"/>
    <lineage>
        <taxon>Eukaryota</taxon>
        <taxon>Metazoa</taxon>
        <taxon>Chordata</taxon>
        <taxon>Craniata</taxon>
        <taxon>Vertebrata</taxon>
        <taxon>Euteleostomi</taxon>
        <taxon>Archelosauria</taxon>
        <taxon>Archosauria</taxon>
        <taxon>Dinosauria</taxon>
        <taxon>Saurischia</taxon>
        <taxon>Theropoda</taxon>
        <taxon>Coelurosauria</taxon>
        <taxon>Aves</taxon>
        <taxon>Neognathae</taxon>
        <taxon>Neoaves</taxon>
        <taxon>Telluraves</taxon>
        <taxon>Australaves</taxon>
        <taxon>Passeriformes</taxon>
        <taxon>Sylvioidea</taxon>
        <taxon>Zosteropidae</taxon>
        <taxon>Zosterops</taxon>
    </lineage>
</organism>
<name>A0A8K1LCE6_9PASS</name>
<evidence type="ECO:0000313" key="1">
    <source>
        <dbReference type="EMBL" id="TRZ08851.1"/>
    </source>
</evidence>
<evidence type="ECO:0000313" key="2">
    <source>
        <dbReference type="Proteomes" id="UP000796761"/>
    </source>
</evidence>
<dbReference type="EMBL" id="SWJQ01001230">
    <property type="protein sequence ID" value="TRZ08851.1"/>
    <property type="molecule type" value="Genomic_DNA"/>
</dbReference>
<protein>
    <submittedName>
        <fullName evidence="1">Uncharacterized protein</fullName>
    </submittedName>
</protein>
<dbReference type="Proteomes" id="UP000796761">
    <property type="component" value="Unassembled WGS sequence"/>
</dbReference>